<dbReference type="InterPro" id="IPR009057">
    <property type="entry name" value="Homeodomain-like_sf"/>
</dbReference>
<dbReference type="AlphaFoldDB" id="A0A0C1LCV0"/>
<keyword evidence="3" id="KW-0804">Transcription</keyword>
<dbReference type="Pfam" id="PF02311">
    <property type="entry name" value="AraC_binding"/>
    <property type="match status" value="1"/>
</dbReference>
<keyword evidence="6" id="KW-1185">Reference proteome</keyword>
<name>A0A0C1LCV0_9BACT</name>
<dbReference type="SUPFAM" id="SSF51215">
    <property type="entry name" value="Regulatory protein AraC"/>
    <property type="match status" value="1"/>
</dbReference>
<dbReference type="EMBL" id="JSVC01000020">
    <property type="protein sequence ID" value="KIC93338.1"/>
    <property type="molecule type" value="Genomic_DNA"/>
</dbReference>
<keyword evidence="1" id="KW-0805">Transcription regulation</keyword>
<dbReference type="InterPro" id="IPR018060">
    <property type="entry name" value="HTH_AraC"/>
</dbReference>
<evidence type="ECO:0000256" key="2">
    <source>
        <dbReference type="ARBA" id="ARBA00023125"/>
    </source>
</evidence>
<dbReference type="InterPro" id="IPR003313">
    <property type="entry name" value="AraC-bd"/>
</dbReference>
<dbReference type="Gene3D" id="2.60.120.10">
    <property type="entry name" value="Jelly Rolls"/>
    <property type="match status" value="1"/>
</dbReference>
<protein>
    <recommendedName>
        <fullName evidence="4">HTH araC/xylS-type domain-containing protein</fullName>
    </recommendedName>
</protein>
<dbReference type="RefSeq" id="WP_039142328.1">
    <property type="nucleotide sequence ID" value="NZ_JSVC01000020.1"/>
</dbReference>
<dbReference type="GO" id="GO:0003700">
    <property type="term" value="F:DNA-binding transcription factor activity"/>
    <property type="evidence" value="ECO:0007669"/>
    <property type="project" value="InterPro"/>
</dbReference>
<dbReference type="PANTHER" id="PTHR43280">
    <property type="entry name" value="ARAC-FAMILY TRANSCRIPTIONAL REGULATOR"/>
    <property type="match status" value="1"/>
</dbReference>
<dbReference type="SMART" id="SM00342">
    <property type="entry name" value="HTH_ARAC"/>
    <property type="match status" value="1"/>
</dbReference>
<comment type="caution">
    <text evidence="5">The sequence shown here is derived from an EMBL/GenBank/DDBJ whole genome shotgun (WGS) entry which is preliminary data.</text>
</comment>
<dbReference type="InterPro" id="IPR014710">
    <property type="entry name" value="RmlC-like_jellyroll"/>
</dbReference>
<dbReference type="PROSITE" id="PS01124">
    <property type="entry name" value="HTH_ARAC_FAMILY_2"/>
    <property type="match status" value="1"/>
</dbReference>
<dbReference type="SUPFAM" id="SSF46689">
    <property type="entry name" value="Homeodomain-like"/>
    <property type="match status" value="1"/>
</dbReference>
<dbReference type="GO" id="GO:0043565">
    <property type="term" value="F:sequence-specific DNA binding"/>
    <property type="evidence" value="ECO:0007669"/>
    <property type="project" value="InterPro"/>
</dbReference>
<evidence type="ECO:0000256" key="1">
    <source>
        <dbReference type="ARBA" id="ARBA00023015"/>
    </source>
</evidence>
<dbReference type="OrthoDB" id="931734at2"/>
<evidence type="ECO:0000256" key="3">
    <source>
        <dbReference type="ARBA" id="ARBA00023163"/>
    </source>
</evidence>
<evidence type="ECO:0000313" key="6">
    <source>
        <dbReference type="Proteomes" id="UP000031408"/>
    </source>
</evidence>
<evidence type="ECO:0000313" key="5">
    <source>
        <dbReference type="EMBL" id="KIC93338.1"/>
    </source>
</evidence>
<keyword evidence="2" id="KW-0238">DNA-binding</keyword>
<dbReference type="PANTHER" id="PTHR43280:SF32">
    <property type="entry name" value="TRANSCRIPTIONAL REGULATORY PROTEIN"/>
    <property type="match status" value="1"/>
</dbReference>
<dbReference type="Pfam" id="PF12833">
    <property type="entry name" value="HTH_18"/>
    <property type="match status" value="1"/>
</dbReference>
<proteinExistence type="predicted"/>
<gene>
    <name evidence="5" type="ORF">OI18_17815</name>
</gene>
<dbReference type="Proteomes" id="UP000031408">
    <property type="component" value="Unassembled WGS sequence"/>
</dbReference>
<dbReference type="Gene3D" id="1.10.10.60">
    <property type="entry name" value="Homeodomain-like"/>
    <property type="match status" value="1"/>
</dbReference>
<reference evidence="5 6" key="1">
    <citation type="submission" date="2014-11" db="EMBL/GenBank/DDBJ databases">
        <title>Genome sequence of Flavihumibacter solisilvae 3-3.</title>
        <authorList>
            <person name="Zhou G."/>
            <person name="Li M."/>
            <person name="Wang G."/>
        </authorList>
    </citation>
    <scope>NUCLEOTIDE SEQUENCE [LARGE SCALE GENOMIC DNA]</scope>
    <source>
        <strain evidence="5 6">3-3</strain>
    </source>
</reference>
<dbReference type="STRING" id="1349421.OI18_17815"/>
<sequence length="293" mass="34419">MKKKPGLLTLDHVSSSSLFRDQFHLNYYGDNYPVSTIPHRHNFYEVLWFPQGNGIHCIDDTCFPVSGNDLFLISEGQVHYYKKVRHLEGYMLLFRDVFWEYALESLNALRTTLFNHLLINVHLQLPEEDASDLTHLLGEFLKEYRRTDYPGKAEVMIAYLKILLIRISNLQRHAAGNPSANLTLEYKLFQQFIDLLEKNYKTKREVAFYAAHLHVPPRRLATISRQFDRRSPKELIDNRVIIAAKRLLQFDPMPVKEVAYALSFSDQYQFSKFFRKHTAVSPVEYRSQMQNGK</sequence>
<evidence type="ECO:0000259" key="4">
    <source>
        <dbReference type="PROSITE" id="PS01124"/>
    </source>
</evidence>
<feature type="domain" description="HTH araC/xylS-type" evidence="4">
    <location>
        <begin position="190"/>
        <end position="288"/>
    </location>
</feature>
<dbReference type="InterPro" id="IPR037923">
    <property type="entry name" value="HTH-like"/>
</dbReference>
<organism evidence="5 6">
    <name type="scientific">Flavihumibacter solisilvae</name>
    <dbReference type="NCBI Taxonomy" id="1349421"/>
    <lineage>
        <taxon>Bacteria</taxon>
        <taxon>Pseudomonadati</taxon>
        <taxon>Bacteroidota</taxon>
        <taxon>Chitinophagia</taxon>
        <taxon>Chitinophagales</taxon>
        <taxon>Chitinophagaceae</taxon>
        <taxon>Flavihumibacter</taxon>
    </lineage>
</organism>
<accession>A0A0C1LCV0</accession>